<dbReference type="PANTHER" id="PTHR32322:SF2">
    <property type="entry name" value="EAMA DOMAIN-CONTAINING PROTEIN"/>
    <property type="match status" value="1"/>
</dbReference>
<dbReference type="GO" id="GO:0016020">
    <property type="term" value="C:membrane"/>
    <property type="evidence" value="ECO:0007669"/>
    <property type="project" value="UniProtKB-SubCell"/>
</dbReference>
<evidence type="ECO:0000256" key="3">
    <source>
        <dbReference type="ARBA" id="ARBA00022692"/>
    </source>
</evidence>
<feature type="transmembrane region" description="Helical" evidence="6">
    <location>
        <begin position="221"/>
        <end position="240"/>
    </location>
</feature>
<keyword evidence="4 6" id="KW-1133">Transmembrane helix</keyword>
<dbReference type="Proteomes" id="UP000541352">
    <property type="component" value="Unassembled WGS sequence"/>
</dbReference>
<reference evidence="8 9" key="1">
    <citation type="submission" date="2020-08" db="EMBL/GenBank/DDBJ databases">
        <title>Genomic Encyclopedia of Type Strains, Phase IV (KMG-IV): sequencing the most valuable type-strain genomes for metagenomic binning, comparative biology and taxonomic classification.</title>
        <authorList>
            <person name="Goeker M."/>
        </authorList>
    </citation>
    <scope>NUCLEOTIDE SEQUENCE [LARGE SCALE GENOMIC DNA]</scope>
    <source>
        <strain evidence="8 9">DSM 17976</strain>
    </source>
</reference>
<comment type="subcellular location">
    <subcellularLocation>
        <location evidence="1">Membrane</location>
        <topology evidence="1">Multi-pass membrane protein</topology>
    </subcellularLocation>
</comment>
<dbReference type="InterPro" id="IPR000620">
    <property type="entry name" value="EamA_dom"/>
</dbReference>
<feature type="transmembrane region" description="Helical" evidence="6">
    <location>
        <begin position="190"/>
        <end position="215"/>
    </location>
</feature>
<feature type="transmembrane region" description="Helical" evidence="6">
    <location>
        <begin position="252"/>
        <end position="271"/>
    </location>
</feature>
<accession>A0A7W5ZKE7</accession>
<feature type="transmembrane region" description="Helical" evidence="6">
    <location>
        <begin position="72"/>
        <end position="98"/>
    </location>
</feature>
<feature type="transmembrane region" description="Helical" evidence="6">
    <location>
        <begin position="7"/>
        <end position="31"/>
    </location>
</feature>
<dbReference type="InterPro" id="IPR037185">
    <property type="entry name" value="EmrE-like"/>
</dbReference>
<evidence type="ECO:0000256" key="1">
    <source>
        <dbReference type="ARBA" id="ARBA00004141"/>
    </source>
</evidence>
<feature type="domain" description="EamA" evidence="7">
    <location>
        <begin position="159"/>
        <end position="294"/>
    </location>
</feature>
<dbReference type="Pfam" id="PF00892">
    <property type="entry name" value="EamA"/>
    <property type="match status" value="2"/>
</dbReference>
<evidence type="ECO:0000256" key="5">
    <source>
        <dbReference type="ARBA" id="ARBA00023136"/>
    </source>
</evidence>
<comment type="similarity">
    <text evidence="2">Belongs to the EamA transporter family.</text>
</comment>
<organism evidence="8 9">
    <name type="scientific">Runella defluvii</name>
    <dbReference type="NCBI Taxonomy" id="370973"/>
    <lineage>
        <taxon>Bacteria</taxon>
        <taxon>Pseudomonadati</taxon>
        <taxon>Bacteroidota</taxon>
        <taxon>Cytophagia</taxon>
        <taxon>Cytophagales</taxon>
        <taxon>Spirosomataceae</taxon>
        <taxon>Runella</taxon>
    </lineage>
</organism>
<dbReference type="AlphaFoldDB" id="A0A7W5ZKE7"/>
<evidence type="ECO:0000313" key="8">
    <source>
        <dbReference type="EMBL" id="MBB3838953.1"/>
    </source>
</evidence>
<feature type="transmembrane region" description="Helical" evidence="6">
    <location>
        <begin position="104"/>
        <end position="121"/>
    </location>
</feature>
<gene>
    <name evidence="8" type="ORF">FHS57_002959</name>
</gene>
<feature type="transmembrane region" description="Helical" evidence="6">
    <location>
        <begin position="277"/>
        <end position="295"/>
    </location>
</feature>
<keyword evidence="9" id="KW-1185">Reference proteome</keyword>
<dbReference type="InterPro" id="IPR050638">
    <property type="entry name" value="AA-Vitamin_Transporters"/>
</dbReference>
<evidence type="ECO:0000259" key="7">
    <source>
        <dbReference type="Pfam" id="PF00892"/>
    </source>
</evidence>
<evidence type="ECO:0000256" key="6">
    <source>
        <dbReference type="SAM" id="Phobius"/>
    </source>
</evidence>
<dbReference type="SUPFAM" id="SSF103481">
    <property type="entry name" value="Multidrug resistance efflux transporter EmrE"/>
    <property type="match status" value="2"/>
</dbReference>
<dbReference type="RefSeq" id="WP_183974791.1">
    <property type="nucleotide sequence ID" value="NZ_JACIBY010000005.1"/>
</dbReference>
<feature type="transmembrane region" description="Helical" evidence="6">
    <location>
        <begin position="158"/>
        <end position="178"/>
    </location>
</feature>
<comment type="caution">
    <text evidence="8">The sequence shown here is derived from an EMBL/GenBank/DDBJ whole genome shotgun (WGS) entry which is preliminary data.</text>
</comment>
<proteinExistence type="inferred from homology"/>
<keyword evidence="3 6" id="KW-0812">Transmembrane</keyword>
<evidence type="ECO:0000256" key="4">
    <source>
        <dbReference type="ARBA" id="ARBA00022989"/>
    </source>
</evidence>
<feature type="transmembrane region" description="Helical" evidence="6">
    <location>
        <begin position="128"/>
        <end position="146"/>
    </location>
</feature>
<evidence type="ECO:0000313" key="9">
    <source>
        <dbReference type="Proteomes" id="UP000541352"/>
    </source>
</evidence>
<dbReference type="EMBL" id="JACIBY010000005">
    <property type="protein sequence ID" value="MBB3838953.1"/>
    <property type="molecule type" value="Genomic_DNA"/>
</dbReference>
<sequence>MTRPYYWLGAIFVFFAAFCFAMKGIFVKLAFRHEIDAISLLTLRMGLSVPFYGLIAWRLSSQKDNVRFTPKQWLWVVSMGITGYYFASYFNFLAFHYITASLERILLFIYPTFVLLINAFFRKKAITKLQIGAVALTYTGIVLAFAQNVDSSQQKDLFWGSFWVIISGLVYAVYLVGSDKIISQIGAQKFTAYAMIAATVPTVIHCFVENGLHIGHYPSEVYWIGLVMALFITVLPSFALTEGIKRIGSGNAAIIASIGPVFTIFVATVVLEEQISALQIVGTLLVLLGVFLIGWKGNK</sequence>
<evidence type="ECO:0000256" key="2">
    <source>
        <dbReference type="ARBA" id="ARBA00007362"/>
    </source>
</evidence>
<dbReference type="PANTHER" id="PTHR32322">
    <property type="entry name" value="INNER MEMBRANE TRANSPORTER"/>
    <property type="match status" value="1"/>
</dbReference>
<feature type="transmembrane region" description="Helical" evidence="6">
    <location>
        <begin position="37"/>
        <end position="60"/>
    </location>
</feature>
<keyword evidence="5 6" id="KW-0472">Membrane</keyword>
<dbReference type="Gene3D" id="1.10.3730.20">
    <property type="match status" value="1"/>
</dbReference>
<name>A0A7W5ZKE7_9BACT</name>
<feature type="domain" description="EamA" evidence="7">
    <location>
        <begin position="8"/>
        <end position="145"/>
    </location>
</feature>
<protein>
    <submittedName>
        <fullName evidence="8">Drug/metabolite transporter (DMT)-like permease</fullName>
    </submittedName>
</protein>